<keyword evidence="1" id="KW-0812">Transmembrane</keyword>
<evidence type="ECO:0000313" key="4">
    <source>
        <dbReference type="Proteomes" id="UP000799118"/>
    </source>
</evidence>
<dbReference type="EMBL" id="ML769426">
    <property type="protein sequence ID" value="KAE9403355.1"/>
    <property type="molecule type" value="Genomic_DNA"/>
</dbReference>
<name>A0A6A4I3I4_9AGAR</name>
<keyword evidence="1" id="KW-0472">Membrane</keyword>
<accession>A0A6A4I3I4</accession>
<dbReference type="AlphaFoldDB" id="A0A6A4I3I4"/>
<evidence type="ECO:0000313" key="3">
    <source>
        <dbReference type="EMBL" id="KAE9403355.1"/>
    </source>
</evidence>
<feature type="signal peptide" evidence="2">
    <location>
        <begin position="1"/>
        <end position="29"/>
    </location>
</feature>
<gene>
    <name evidence="3" type="ORF">BT96DRAFT_973785</name>
</gene>
<evidence type="ECO:0000256" key="2">
    <source>
        <dbReference type="SAM" id="SignalP"/>
    </source>
</evidence>
<feature type="transmembrane region" description="Helical" evidence="1">
    <location>
        <begin position="53"/>
        <end position="77"/>
    </location>
</feature>
<feature type="chain" id="PRO_5025555943" evidence="2">
    <location>
        <begin position="30"/>
        <end position="160"/>
    </location>
</feature>
<protein>
    <submittedName>
        <fullName evidence="3">Uncharacterized protein</fullName>
    </submittedName>
</protein>
<reference evidence="3" key="1">
    <citation type="journal article" date="2019" name="Environ. Microbiol.">
        <title>Fungal ecological strategies reflected in gene transcription - a case study of two litter decomposers.</title>
        <authorList>
            <person name="Barbi F."/>
            <person name="Kohler A."/>
            <person name="Barry K."/>
            <person name="Baskaran P."/>
            <person name="Daum C."/>
            <person name="Fauchery L."/>
            <person name="Ihrmark K."/>
            <person name="Kuo A."/>
            <person name="LaButti K."/>
            <person name="Lipzen A."/>
            <person name="Morin E."/>
            <person name="Grigoriev I.V."/>
            <person name="Henrissat B."/>
            <person name="Lindahl B."/>
            <person name="Martin F."/>
        </authorList>
    </citation>
    <scope>NUCLEOTIDE SEQUENCE</scope>
    <source>
        <strain evidence="3">JB14</strain>
    </source>
</reference>
<keyword evidence="2" id="KW-0732">Signal</keyword>
<organism evidence="3 4">
    <name type="scientific">Gymnopus androsaceus JB14</name>
    <dbReference type="NCBI Taxonomy" id="1447944"/>
    <lineage>
        <taxon>Eukaryota</taxon>
        <taxon>Fungi</taxon>
        <taxon>Dikarya</taxon>
        <taxon>Basidiomycota</taxon>
        <taxon>Agaricomycotina</taxon>
        <taxon>Agaricomycetes</taxon>
        <taxon>Agaricomycetidae</taxon>
        <taxon>Agaricales</taxon>
        <taxon>Marasmiineae</taxon>
        <taxon>Omphalotaceae</taxon>
        <taxon>Gymnopus</taxon>
    </lineage>
</organism>
<keyword evidence="1" id="KW-1133">Transmembrane helix</keyword>
<keyword evidence="4" id="KW-1185">Reference proteome</keyword>
<dbReference type="Proteomes" id="UP000799118">
    <property type="component" value="Unassembled WGS sequence"/>
</dbReference>
<sequence>MAQTHQVLLLTFTLTRFIVVLNLSSLANSALPPPPGPPPADQNKEGITISSSWPIWKIVVFLVVFLFLGALVVLIFLRRRQLQSRFFNKNRTTASGFASAPLIGPSPPGPTNSIGLSNQTLYDPAPRPFIPMQLVIMFTMEVLDVILLHQAHHQASGYDF</sequence>
<proteinExistence type="predicted"/>
<evidence type="ECO:0000256" key="1">
    <source>
        <dbReference type="SAM" id="Phobius"/>
    </source>
</evidence>